<evidence type="ECO:0000256" key="1">
    <source>
        <dbReference type="ARBA" id="ARBA00011073"/>
    </source>
</evidence>
<dbReference type="PROSITE" id="PS00138">
    <property type="entry name" value="SUBTILASE_SER"/>
    <property type="match status" value="1"/>
</dbReference>
<evidence type="ECO:0000313" key="8">
    <source>
        <dbReference type="Proteomes" id="UP000249046"/>
    </source>
</evidence>
<dbReference type="PROSITE" id="PS51892">
    <property type="entry name" value="SUBTILASE"/>
    <property type="match status" value="1"/>
</dbReference>
<dbReference type="InterPro" id="IPR023828">
    <property type="entry name" value="Peptidase_S8_Ser-AS"/>
</dbReference>
<dbReference type="PANTHER" id="PTHR43806">
    <property type="entry name" value="PEPTIDASE S8"/>
    <property type="match status" value="1"/>
</dbReference>
<dbReference type="Gene3D" id="3.40.50.200">
    <property type="entry name" value="Peptidase S8/S53 domain"/>
    <property type="match status" value="1"/>
</dbReference>
<comment type="similarity">
    <text evidence="1 5">Belongs to the peptidase S8 family.</text>
</comment>
<evidence type="ECO:0000313" key="7">
    <source>
        <dbReference type="EMBL" id="PZQ19591.1"/>
    </source>
</evidence>
<dbReference type="InterPro" id="IPR050131">
    <property type="entry name" value="Peptidase_S8_subtilisin-like"/>
</dbReference>
<evidence type="ECO:0000256" key="2">
    <source>
        <dbReference type="ARBA" id="ARBA00022670"/>
    </source>
</evidence>
<keyword evidence="3 5" id="KW-0378">Hydrolase</keyword>
<dbReference type="InterPro" id="IPR000209">
    <property type="entry name" value="Peptidase_S8/S53_dom"/>
</dbReference>
<feature type="active site" description="Charge relay system" evidence="5">
    <location>
        <position position="439"/>
    </location>
</feature>
<dbReference type="SUPFAM" id="SSF52743">
    <property type="entry name" value="Subtilisin-like"/>
    <property type="match status" value="1"/>
</dbReference>
<accession>A0A2W5KR82</accession>
<sequence length="523" mass="54246">MASTIHSPSRFGGGGPCRRGYIDSVLARQAFKVVAASCLPLLLLSCGSASASDRLDPRLAAEAAAGPVDALIELRAKASDVPLDPALAPLARRRLWVELLRATAAESQRELTGWLDAQRIDYEAFWVANAVHVRADRATLEAIAARADVAGIEADRPMRSVPAQTPAVAPGGARGIEWGVERVRAPLAWAAGIRGAGVVVAGADTGYQWDHPALIAAYRGWNGSSAVHDHHWYDGVRTLIGSGSGPCGAASPVPCDDHGHGTHTMGTMLGDDGGANAIGVAPDARWIACRNMDRGIGRPSTYIGCTQWFLAPTDLDGGDPQSDLAPDIVNNSWGCPPSEDCVALDVLLESVENAVRGGLFFVVAAGNSGPACQTIDAPPAIYAASFVVGGSNEAGRMYGGSSRGPIPGLAEIKPDVIAPAESVRSSVPDDDYTWMTGTSMAAPHVAGTAALMISVNPALRGRPERIAAILRETAVPLTTTAQVCGGVAADVFPNPVQGHGQIDAWAAVRLADTLFAEGFDAAR</sequence>
<proteinExistence type="inferred from homology"/>
<feature type="active site" description="Charge relay system" evidence="5">
    <location>
        <position position="204"/>
    </location>
</feature>
<dbReference type="EMBL" id="QFPO01000002">
    <property type="protein sequence ID" value="PZQ19591.1"/>
    <property type="molecule type" value="Genomic_DNA"/>
</dbReference>
<dbReference type="AlphaFoldDB" id="A0A2W5KR82"/>
<comment type="caution">
    <text evidence="7">The sequence shown here is derived from an EMBL/GenBank/DDBJ whole genome shotgun (WGS) entry which is preliminary data.</text>
</comment>
<dbReference type="InterPro" id="IPR036852">
    <property type="entry name" value="Peptidase_S8/S53_dom_sf"/>
</dbReference>
<dbReference type="GO" id="GO:0006508">
    <property type="term" value="P:proteolysis"/>
    <property type="evidence" value="ECO:0007669"/>
    <property type="project" value="UniProtKB-KW"/>
</dbReference>
<gene>
    <name evidence="7" type="ORF">DI564_02490</name>
</gene>
<evidence type="ECO:0000256" key="3">
    <source>
        <dbReference type="ARBA" id="ARBA00022801"/>
    </source>
</evidence>
<evidence type="ECO:0000256" key="5">
    <source>
        <dbReference type="PROSITE-ProRule" id="PRU01240"/>
    </source>
</evidence>
<dbReference type="Pfam" id="PF00082">
    <property type="entry name" value="Peptidase_S8"/>
    <property type="match status" value="1"/>
</dbReference>
<dbReference type="PANTHER" id="PTHR43806:SF67">
    <property type="entry name" value="EGF-LIKE DOMAIN-CONTAINING PROTEIN"/>
    <property type="match status" value="1"/>
</dbReference>
<evidence type="ECO:0000259" key="6">
    <source>
        <dbReference type="Pfam" id="PF00082"/>
    </source>
</evidence>
<dbReference type="InterPro" id="IPR015500">
    <property type="entry name" value="Peptidase_S8_subtilisin-rel"/>
</dbReference>
<protein>
    <submittedName>
        <fullName evidence="7">Peptidase S8</fullName>
    </submittedName>
</protein>
<keyword evidence="4 5" id="KW-0720">Serine protease</keyword>
<dbReference type="PRINTS" id="PR00723">
    <property type="entry name" value="SUBTILISIN"/>
</dbReference>
<organism evidence="7 8">
    <name type="scientific">Rhodanobacter denitrificans</name>
    <dbReference type="NCBI Taxonomy" id="666685"/>
    <lineage>
        <taxon>Bacteria</taxon>
        <taxon>Pseudomonadati</taxon>
        <taxon>Pseudomonadota</taxon>
        <taxon>Gammaproteobacteria</taxon>
        <taxon>Lysobacterales</taxon>
        <taxon>Rhodanobacteraceae</taxon>
        <taxon>Rhodanobacter</taxon>
    </lineage>
</organism>
<dbReference type="GO" id="GO:0004252">
    <property type="term" value="F:serine-type endopeptidase activity"/>
    <property type="evidence" value="ECO:0007669"/>
    <property type="project" value="UniProtKB-UniRule"/>
</dbReference>
<name>A0A2W5KR82_9GAMM</name>
<feature type="domain" description="Peptidase S8/S53" evidence="6">
    <location>
        <begin position="195"/>
        <end position="479"/>
    </location>
</feature>
<evidence type="ECO:0000256" key="4">
    <source>
        <dbReference type="ARBA" id="ARBA00022825"/>
    </source>
</evidence>
<dbReference type="Proteomes" id="UP000249046">
    <property type="component" value="Unassembled WGS sequence"/>
</dbReference>
<keyword evidence="2 5" id="KW-0645">Protease</keyword>
<feature type="active site" description="Charge relay system" evidence="5">
    <location>
        <position position="260"/>
    </location>
</feature>
<reference evidence="7 8" key="1">
    <citation type="submission" date="2017-08" db="EMBL/GenBank/DDBJ databases">
        <title>Infants hospitalized years apart are colonized by the same room-sourced microbial strains.</title>
        <authorList>
            <person name="Brooks B."/>
            <person name="Olm M.R."/>
            <person name="Firek B.A."/>
            <person name="Baker R."/>
            <person name="Thomas B.C."/>
            <person name="Morowitz M.J."/>
            <person name="Banfield J.F."/>
        </authorList>
    </citation>
    <scope>NUCLEOTIDE SEQUENCE [LARGE SCALE GENOMIC DNA]</scope>
    <source>
        <strain evidence="7">S2_005_003_R2_42</strain>
    </source>
</reference>